<dbReference type="EMBL" id="PTJC01000005">
    <property type="protein sequence ID" value="PPK88483.1"/>
    <property type="molecule type" value="Genomic_DNA"/>
</dbReference>
<dbReference type="InterPro" id="IPR011059">
    <property type="entry name" value="Metal-dep_hydrolase_composite"/>
</dbReference>
<protein>
    <submittedName>
        <fullName evidence="2">Imidazolonepropionase-like amidohydrolase</fullName>
    </submittedName>
</protein>
<evidence type="ECO:0000313" key="3">
    <source>
        <dbReference type="Proteomes" id="UP000237662"/>
    </source>
</evidence>
<keyword evidence="3" id="KW-1185">Reference proteome</keyword>
<dbReference type="InterPro" id="IPR051781">
    <property type="entry name" value="Metallo-dep_Hydrolase"/>
</dbReference>
<dbReference type="SUPFAM" id="SSF51338">
    <property type="entry name" value="Composite domain of metallo-dependent hydrolases"/>
    <property type="match status" value="2"/>
</dbReference>
<accession>A0A2S6IAF7</accession>
<dbReference type="Pfam" id="PF01979">
    <property type="entry name" value="Amidohydro_1"/>
    <property type="match status" value="1"/>
</dbReference>
<dbReference type="InterPro" id="IPR006680">
    <property type="entry name" value="Amidohydro-rel"/>
</dbReference>
<dbReference type="Gene3D" id="3.20.20.140">
    <property type="entry name" value="Metal-dependent hydrolases"/>
    <property type="match status" value="1"/>
</dbReference>
<comment type="caution">
    <text evidence="2">The sequence shown here is derived from an EMBL/GenBank/DDBJ whole genome shotgun (WGS) entry which is preliminary data.</text>
</comment>
<feature type="domain" description="Amidohydrolase-related" evidence="1">
    <location>
        <begin position="77"/>
        <end position="395"/>
    </location>
</feature>
<evidence type="ECO:0000313" key="2">
    <source>
        <dbReference type="EMBL" id="PPK88483.1"/>
    </source>
</evidence>
<reference evidence="2 3" key="1">
    <citation type="submission" date="2018-02" db="EMBL/GenBank/DDBJ databases">
        <title>Genomic Encyclopedia of Archaeal and Bacterial Type Strains, Phase II (KMG-II): from individual species to whole genera.</title>
        <authorList>
            <person name="Goeker M."/>
        </authorList>
    </citation>
    <scope>NUCLEOTIDE SEQUENCE [LARGE SCALE GENOMIC DNA]</scope>
    <source>
        <strain evidence="2 3">DSM 29526</strain>
    </source>
</reference>
<dbReference type="InterPro" id="IPR032466">
    <property type="entry name" value="Metal_Hydrolase"/>
</dbReference>
<gene>
    <name evidence="2" type="ORF">CLV84_1451</name>
</gene>
<proteinExistence type="predicted"/>
<dbReference type="RefSeq" id="WP_170067603.1">
    <property type="nucleotide sequence ID" value="NZ_PTJC01000005.1"/>
</dbReference>
<dbReference type="SUPFAM" id="SSF51556">
    <property type="entry name" value="Metallo-dependent hydrolases"/>
    <property type="match status" value="1"/>
</dbReference>
<evidence type="ECO:0000259" key="1">
    <source>
        <dbReference type="Pfam" id="PF01979"/>
    </source>
</evidence>
<dbReference type="GO" id="GO:0016810">
    <property type="term" value="F:hydrolase activity, acting on carbon-nitrogen (but not peptide) bonds"/>
    <property type="evidence" value="ECO:0007669"/>
    <property type="project" value="InterPro"/>
</dbReference>
<sequence length="397" mass="43431">MRLPWYPGPCAALSLCLLLFWGCTDPPRYELVLQNVHLFDGHEDRGTVSIGINADTIAVISETVLTGDSIVDAAGKFVMPGLVNAHVHVSRPEQLREGYQLGILYLLNMHTGMEEREADWKRNSRDAAGSSVLYGSGHAATVPGGHPTPFSPDMETINDSVSVGTWIDHRITAGADYIKIIHTERGWMGDPPGPSLSYPQIGEIIEAAHARGYKAVVHATSVEEMMEIAPYRPDGFVHMPDFRDNYPVPENYYATLRESGAFVVTTGGIALKPLDGAPPFVAEWVTENLLDADQRAEIIRGYYDNGIPIVAGTDAQEGQMNFGDDYFLELELYRMAGLPNETILRAATGNAAEAFGLPVGELKEGGPATFLVLSGNPLEEIDHLRSVERIWKNGRID</sequence>
<dbReference type="PANTHER" id="PTHR43135">
    <property type="entry name" value="ALPHA-D-RIBOSE 1-METHYLPHOSPHONATE 5-TRIPHOSPHATE DIPHOSPHATASE"/>
    <property type="match status" value="1"/>
</dbReference>
<keyword evidence="2" id="KW-0378">Hydrolase</keyword>
<dbReference type="Proteomes" id="UP000237662">
    <property type="component" value="Unassembled WGS sequence"/>
</dbReference>
<dbReference type="AlphaFoldDB" id="A0A2S6IAF7"/>
<dbReference type="PANTHER" id="PTHR43135:SF3">
    <property type="entry name" value="ALPHA-D-RIBOSE 1-METHYLPHOSPHONATE 5-TRIPHOSPHATE DIPHOSPHATASE"/>
    <property type="match status" value="1"/>
</dbReference>
<organism evidence="2 3">
    <name type="scientific">Neolewinella xylanilytica</name>
    <dbReference type="NCBI Taxonomy" id="1514080"/>
    <lineage>
        <taxon>Bacteria</taxon>
        <taxon>Pseudomonadati</taxon>
        <taxon>Bacteroidota</taxon>
        <taxon>Saprospiria</taxon>
        <taxon>Saprospirales</taxon>
        <taxon>Lewinellaceae</taxon>
        <taxon>Neolewinella</taxon>
    </lineage>
</organism>
<name>A0A2S6IAF7_9BACT</name>
<dbReference type="Gene3D" id="2.30.40.10">
    <property type="entry name" value="Urease, subunit C, domain 1"/>
    <property type="match status" value="2"/>
</dbReference>